<gene>
    <name evidence="1" type="ORF">PIK62_07365</name>
</gene>
<dbReference type="Proteomes" id="UP001221816">
    <property type="component" value="Unassembled WGS sequence"/>
</dbReference>
<keyword evidence="2" id="KW-1185">Reference proteome</keyword>
<organism evidence="1 2">
    <name type="scientific">Klebsiella pasteurii</name>
    <dbReference type="NCBI Taxonomy" id="2587529"/>
    <lineage>
        <taxon>Bacteria</taxon>
        <taxon>Pseudomonadati</taxon>
        <taxon>Pseudomonadota</taxon>
        <taxon>Gammaproteobacteria</taxon>
        <taxon>Enterobacterales</taxon>
        <taxon>Enterobacteriaceae</taxon>
        <taxon>Klebsiella/Raoultella group</taxon>
        <taxon>Klebsiella</taxon>
    </lineage>
</organism>
<name>A0ABT5CLP6_9ENTR</name>
<reference evidence="1 2" key="1">
    <citation type="submission" date="2023-01" db="EMBL/GenBank/DDBJ databases">
        <authorList>
            <person name="Dale J."/>
        </authorList>
    </citation>
    <scope>NUCLEOTIDE SEQUENCE [LARGE SCALE GENOMIC DNA]</scope>
    <source>
        <strain evidence="1 2">2022EL-01098</strain>
    </source>
</reference>
<dbReference type="EMBL" id="JAQNDI010000003">
    <property type="protein sequence ID" value="MDC0692465.1"/>
    <property type="molecule type" value="Genomic_DNA"/>
</dbReference>
<sequence length="225" mass="26114">MSHDKDVLNRFLINTANHTMKVHRDDGIYRHLEFSRNGSNSYRFDLVTWPGYLCVTGDMGTWTFSRIADMFEFFTASHFGRQESFLINPGYWSEKFEAGAGRGRRESPCFEFDAQAFDSGLQQWLDAYLEECDDDDDAKEVRDAIDELKGNNFTTESDAYHALDSTYFPRDVIAFDIWDGIEGLQAYSVHYLWICYAIVWGIERYRTAKLTDKAMNIFLTVRGNS</sequence>
<evidence type="ECO:0000313" key="1">
    <source>
        <dbReference type="EMBL" id="MDC0692465.1"/>
    </source>
</evidence>
<comment type="caution">
    <text evidence="1">The sequence shown here is derived from an EMBL/GenBank/DDBJ whole genome shotgun (WGS) entry which is preliminary data.</text>
</comment>
<proteinExistence type="predicted"/>
<protein>
    <submittedName>
        <fullName evidence="1">Uncharacterized protein</fullName>
    </submittedName>
</protein>
<evidence type="ECO:0000313" key="2">
    <source>
        <dbReference type="Proteomes" id="UP001221816"/>
    </source>
</evidence>
<accession>A0ABT5CLP6</accession>
<dbReference type="RefSeq" id="WP_047935283.1">
    <property type="nucleotide sequence ID" value="NZ_JAQNDH010000006.1"/>
</dbReference>